<dbReference type="Proteomes" id="UP001428774">
    <property type="component" value="Unassembled WGS sequence"/>
</dbReference>
<comment type="caution">
    <text evidence="2">The sequence shown here is derived from an EMBL/GenBank/DDBJ whole genome shotgun (WGS) entry which is preliminary data.</text>
</comment>
<evidence type="ECO:0000313" key="3">
    <source>
        <dbReference type="Proteomes" id="UP001428774"/>
    </source>
</evidence>
<dbReference type="EMBL" id="JBDNCH010000003">
    <property type="protein sequence ID" value="MEN9063021.1"/>
    <property type="molecule type" value="Genomic_DNA"/>
</dbReference>
<dbReference type="RefSeq" id="WP_347168127.1">
    <property type="nucleotide sequence ID" value="NZ_JBDNCH010000003.1"/>
</dbReference>
<feature type="domain" description="Fucosyltransferase C-terminal" evidence="1">
    <location>
        <begin position="232"/>
        <end position="279"/>
    </location>
</feature>
<proteinExistence type="predicted"/>
<dbReference type="InterPro" id="IPR055270">
    <property type="entry name" value="Glyco_tran_10_C"/>
</dbReference>
<evidence type="ECO:0000313" key="2">
    <source>
        <dbReference type="EMBL" id="MEN9063021.1"/>
    </source>
</evidence>
<dbReference type="Gene3D" id="3.40.50.11660">
    <property type="entry name" value="Glycosyl transferase family 10, C-terminal domain"/>
    <property type="match status" value="1"/>
</dbReference>
<evidence type="ECO:0000259" key="1">
    <source>
        <dbReference type="Pfam" id="PF00852"/>
    </source>
</evidence>
<keyword evidence="3" id="KW-1185">Reference proteome</keyword>
<accession>A0AAW9SQU5</accession>
<dbReference type="Pfam" id="PF00852">
    <property type="entry name" value="Glyco_transf_10"/>
    <property type="match status" value="1"/>
</dbReference>
<reference evidence="2 3" key="1">
    <citation type="submission" date="2024-05" db="EMBL/GenBank/DDBJ databases">
        <title>Genome sequence of Ponticoccus litoralis KCCM 90028.</title>
        <authorList>
            <person name="Kim J.M."/>
            <person name="Lee J.K."/>
            <person name="Choi B.J."/>
            <person name="Bayburt H."/>
            <person name="Baek J.H."/>
            <person name="Jeon C.O."/>
        </authorList>
    </citation>
    <scope>NUCLEOTIDE SEQUENCE [LARGE SCALE GENOMIC DNA]</scope>
    <source>
        <strain evidence="2 3">KCCM 90028</strain>
    </source>
</reference>
<protein>
    <submittedName>
        <fullName evidence="2">Glycosyltransferase family 10</fullName>
    </submittedName>
</protein>
<organism evidence="2 3">
    <name type="scientific">Ponticoccus litoralis</name>
    <dbReference type="NCBI Taxonomy" id="422297"/>
    <lineage>
        <taxon>Bacteria</taxon>
        <taxon>Pseudomonadati</taxon>
        <taxon>Pseudomonadota</taxon>
        <taxon>Alphaproteobacteria</taxon>
        <taxon>Rhodobacterales</taxon>
        <taxon>Roseobacteraceae</taxon>
        <taxon>Ponticoccus</taxon>
    </lineage>
</organism>
<dbReference type="SUPFAM" id="SSF53756">
    <property type="entry name" value="UDP-Glycosyltransferase/glycogen phosphorylase"/>
    <property type="match status" value="1"/>
</dbReference>
<dbReference type="InterPro" id="IPR038577">
    <property type="entry name" value="GT10-like_C_sf"/>
</dbReference>
<name>A0AAW9SQU5_9RHOB</name>
<sequence>MLKVYKSGPHGIRTPLSYPALWPLFQDRITLVDRPSRADLCVFAHVLDIQDAPYEVIADWRARQPPVVLLSEEPFWDTIWGGRPLDPVIYVETAWGALPVRQLNHCTSAIYRFRRIPYYLLTNHRFANAYRYRFARNAARPAADWQQDFARRPVDLTFMFERRAARHHWVEWPGADLTGLCSRRTDLAEACTTGVVERLGQSWQGGQSRFALSTDWHMDKLTRLDGRARLMGALENTHHPDYITEKVFDAFACGSLPVYWASPGHRIHELGLPEGSRVNLWGMTPEDGAAHLQDRARHQDAKAVREANVRLQALFSEPQHWLAERRRVQSALVAELEQACARPA</sequence>
<dbReference type="AlphaFoldDB" id="A0AAW9SQU5"/>
<gene>
    <name evidence="2" type="ORF">ABFB10_20620</name>
</gene>